<proteinExistence type="predicted"/>
<feature type="region of interest" description="Disordered" evidence="2">
    <location>
        <begin position="13"/>
        <end position="39"/>
    </location>
</feature>
<dbReference type="InterPro" id="IPR001841">
    <property type="entry name" value="Znf_RING"/>
</dbReference>
<evidence type="ECO:0000313" key="4">
    <source>
        <dbReference type="EMBL" id="KAL2911738.1"/>
    </source>
</evidence>
<dbReference type="PANTHER" id="PTHR13459">
    <property type="entry name" value="E3 UBIQUITIN-PROTEIN LIGASE RNF220 ISOFORM X1"/>
    <property type="match status" value="1"/>
</dbReference>
<organism evidence="4 5">
    <name type="scientific">Polyrhizophydium stewartii</name>
    <dbReference type="NCBI Taxonomy" id="2732419"/>
    <lineage>
        <taxon>Eukaryota</taxon>
        <taxon>Fungi</taxon>
        <taxon>Fungi incertae sedis</taxon>
        <taxon>Chytridiomycota</taxon>
        <taxon>Chytridiomycota incertae sedis</taxon>
        <taxon>Chytridiomycetes</taxon>
        <taxon>Rhizophydiales</taxon>
        <taxon>Rhizophydiales incertae sedis</taxon>
        <taxon>Polyrhizophydium</taxon>
    </lineage>
</organism>
<dbReference type="Pfam" id="PF15926">
    <property type="entry name" value="RNF220"/>
    <property type="match status" value="1"/>
</dbReference>
<dbReference type="InterPro" id="IPR052443">
    <property type="entry name" value="E3_ubiq-ligase_RNF220-like"/>
</dbReference>
<evidence type="ECO:0000313" key="5">
    <source>
        <dbReference type="Proteomes" id="UP001527925"/>
    </source>
</evidence>
<keyword evidence="1" id="KW-0479">Metal-binding</keyword>
<evidence type="ECO:0000256" key="2">
    <source>
        <dbReference type="SAM" id="MobiDB-lite"/>
    </source>
</evidence>
<dbReference type="PROSITE" id="PS50089">
    <property type="entry name" value="ZF_RING_2"/>
    <property type="match status" value="1"/>
</dbReference>
<keyword evidence="5" id="KW-1185">Reference proteome</keyword>
<comment type="caution">
    <text evidence="4">The sequence shown here is derived from an EMBL/GenBank/DDBJ whole genome shotgun (WGS) entry which is preliminary data.</text>
</comment>
<accession>A0ABR4MWV4</accession>
<feature type="domain" description="RING-type" evidence="3">
    <location>
        <begin position="373"/>
        <end position="412"/>
    </location>
</feature>
<protein>
    <recommendedName>
        <fullName evidence="3">RING-type domain-containing protein</fullName>
    </recommendedName>
</protein>
<dbReference type="InterPro" id="IPR031824">
    <property type="entry name" value="RNF220_mid"/>
</dbReference>
<dbReference type="Pfam" id="PF13923">
    <property type="entry name" value="zf-C3HC4_2"/>
    <property type="match status" value="1"/>
</dbReference>
<dbReference type="EMBL" id="JADGIZ020000089">
    <property type="protein sequence ID" value="KAL2911738.1"/>
    <property type="molecule type" value="Genomic_DNA"/>
</dbReference>
<evidence type="ECO:0000256" key="1">
    <source>
        <dbReference type="PROSITE-ProRule" id="PRU00175"/>
    </source>
</evidence>
<dbReference type="InterPro" id="IPR013083">
    <property type="entry name" value="Znf_RING/FYVE/PHD"/>
</dbReference>
<reference evidence="4 5" key="1">
    <citation type="submission" date="2023-09" db="EMBL/GenBank/DDBJ databases">
        <title>Pangenome analysis of Batrachochytrium dendrobatidis and related Chytrids.</title>
        <authorList>
            <person name="Yacoub M.N."/>
            <person name="Stajich J.E."/>
            <person name="James T.Y."/>
        </authorList>
    </citation>
    <scope>NUCLEOTIDE SEQUENCE [LARGE SCALE GENOMIC DNA]</scope>
    <source>
        <strain evidence="4 5">JEL0888</strain>
    </source>
</reference>
<name>A0ABR4MWV4_9FUNG</name>
<dbReference type="Proteomes" id="UP001527925">
    <property type="component" value="Unassembled WGS sequence"/>
</dbReference>
<dbReference type="SUPFAM" id="SSF57850">
    <property type="entry name" value="RING/U-box"/>
    <property type="match status" value="1"/>
</dbReference>
<sequence length="425" mass="44823">MTKFRLVFSTSGVSNAVSGSTTPTAAEEPAGEETPGDTLRPVPCPVCGIAIASQDLAAHYAYELATLDSNPLVLPGGSERSRRSAAVAALGKLNERAKAPALDEHEKAGVLHKIRGERVKRAAGRGRLIGAARKRQRNSHGLFDDVAGADTSICFICGMPLPNDSESINAHIDNCLANGPPNGGSAVADLGVSALGHAGIDLAATTSDPPRTSTPASEPWLEYSFNGQTRIRATALLEGNFEASGFSVHKRTDVDTDEDIDIDDDGTAEFGAAQFGEEDIQPYLDIEGEEDDEDLLVAALEASAQTGRQPAPDESAEEPPVDAEALAAAATEAAMAKFDASAALLPGETRLIIESLKARVRSLESSSASVPKCLICLEPYTEPLASTGCWHVHCQACWLHTLASKRLCPQCQKITAPSDLRRIYL</sequence>
<dbReference type="Gene3D" id="3.30.40.10">
    <property type="entry name" value="Zinc/RING finger domain, C3HC4 (zinc finger)"/>
    <property type="match status" value="1"/>
</dbReference>
<dbReference type="CDD" id="cd16563">
    <property type="entry name" value="RING-HC_RNF220"/>
    <property type="match status" value="1"/>
</dbReference>
<keyword evidence="1" id="KW-0863">Zinc-finger</keyword>
<gene>
    <name evidence="4" type="ORF">HK105_208795</name>
</gene>
<evidence type="ECO:0000259" key="3">
    <source>
        <dbReference type="PROSITE" id="PS50089"/>
    </source>
</evidence>
<keyword evidence="1" id="KW-0862">Zinc</keyword>
<dbReference type="InterPro" id="IPR040178">
    <property type="entry name" value="RNF220_RING"/>
</dbReference>
<dbReference type="PANTHER" id="PTHR13459:SF1">
    <property type="entry name" value="E3 UBIQUITIN-PROTEIN LIGASE RNF220 ISOFORM X1"/>
    <property type="match status" value="1"/>
</dbReference>